<proteinExistence type="predicted"/>
<evidence type="ECO:0000313" key="3">
    <source>
        <dbReference type="EMBL" id="OKZ31603.1"/>
    </source>
</evidence>
<keyword evidence="1 3" id="KW-0808">Transferase</keyword>
<dbReference type="SUPFAM" id="SSF53756">
    <property type="entry name" value="UDP-Glycosyltransferase/glycogen phosphorylase"/>
    <property type="match status" value="1"/>
</dbReference>
<gene>
    <name evidence="3" type="ORF">BHV79_13255</name>
</gene>
<dbReference type="InterPro" id="IPR001296">
    <property type="entry name" value="Glyco_trans_1"/>
</dbReference>
<evidence type="ECO:0000259" key="2">
    <source>
        <dbReference type="Pfam" id="PF00534"/>
    </source>
</evidence>
<dbReference type="EMBL" id="MNQU01000252">
    <property type="protein sequence ID" value="OKZ31603.1"/>
    <property type="molecule type" value="Genomic_DNA"/>
</dbReference>
<comment type="caution">
    <text evidence="3">The sequence shown here is derived from an EMBL/GenBank/DDBJ whole genome shotgun (WGS) entry which is preliminary data.</text>
</comment>
<reference evidence="3 4" key="1">
    <citation type="journal article" date="2016" name="Nat. Biotechnol.">
        <title>Measurement of bacterial replication rates in microbial communities.</title>
        <authorList>
            <person name="Brown C.T."/>
            <person name="Olm M.R."/>
            <person name="Thomas B.C."/>
            <person name="Banfield J.F."/>
        </authorList>
    </citation>
    <scope>NUCLEOTIDE SEQUENCE [LARGE SCALE GENOMIC DNA]</scope>
    <source>
        <strain evidence="3">45_41</strain>
    </source>
</reference>
<dbReference type="Pfam" id="PF00534">
    <property type="entry name" value="Glycos_transf_1"/>
    <property type="match status" value="1"/>
</dbReference>
<dbReference type="CDD" id="cd03801">
    <property type="entry name" value="GT4_PimA-like"/>
    <property type="match status" value="1"/>
</dbReference>
<accession>A0A1Q6HYN8</accession>
<name>A0A1Q6HYN8_BACUN</name>
<feature type="domain" description="Glycosyl transferase family 1" evidence="2">
    <location>
        <begin position="192"/>
        <end position="337"/>
    </location>
</feature>
<dbReference type="PANTHER" id="PTHR46401">
    <property type="entry name" value="GLYCOSYLTRANSFERASE WBBK-RELATED"/>
    <property type="match status" value="1"/>
</dbReference>
<sequence>MNKIKINLLSHGRFHMVDLTRELKKQGFDVKLYSFVPPKMCKKYGLCNEDFYSLFYILAPLVYISRHFKSFDKIRNIIQDVIMAIIMRKCNILISLTGFIFAPKKAKRNGATIIFERGSKHILEQEKILKHIHNRKEIEVIPSFNIKRNLEAYNIADYISIASQHVKESFIKNNFNPNKLFINPYGVDLSMFKPTLKKNKPYDVIMVGGWSYRKGCDLIIEAMKQMKLKFLHVGSIVDIPFPTNIPHFTHIDAVDQSKLINYYHQAKIFLFPSREDGFGMVLSQAMACNLPIVGSPNSGAPDLKEMIAIQDCITIIQDYTIDSIINAVNQALQQYDKLYEVYAGEAVNNLTWEAYGNRYANFINKIISDKTQHLL</sequence>
<dbReference type="GO" id="GO:0016757">
    <property type="term" value="F:glycosyltransferase activity"/>
    <property type="evidence" value="ECO:0007669"/>
    <property type="project" value="InterPro"/>
</dbReference>
<dbReference type="Proteomes" id="UP000186549">
    <property type="component" value="Unassembled WGS sequence"/>
</dbReference>
<evidence type="ECO:0000256" key="1">
    <source>
        <dbReference type="ARBA" id="ARBA00022679"/>
    </source>
</evidence>
<dbReference type="AlphaFoldDB" id="A0A1Q6HYN8"/>
<dbReference type="Gene3D" id="3.40.50.2000">
    <property type="entry name" value="Glycogen Phosphorylase B"/>
    <property type="match status" value="2"/>
</dbReference>
<dbReference type="PANTHER" id="PTHR46401:SF2">
    <property type="entry name" value="GLYCOSYLTRANSFERASE WBBK-RELATED"/>
    <property type="match status" value="1"/>
</dbReference>
<organism evidence="3 4">
    <name type="scientific">Bacteroides uniformis</name>
    <dbReference type="NCBI Taxonomy" id="820"/>
    <lineage>
        <taxon>Bacteria</taxon>
        <taxon>Pseudomonadati</taxon>
        <taxon>Bacteroidota</taxon>
        <taxon>Bacteroidia</taxon>
        <taxon>Bacteroidales</taxon>
        <taxon>Bacteroidaceae</taxon>
        <taxon>Bacteroides</taxon>
    </lineage>
</organism>
<protein>
    <submittedName>
        <fullName evidence="3">Glycosyl transferase</fullName>
    </submittedName>
</protein>
<evidence type="ECO:0000313" key="4">
    <source>
        <dbReference type="Proteomes" id="UP000186549"/>
    </source>
</evidence>
<dbReference type="GO" id="GO:0009103">
    <property type="term" value="P:lipopolysaccharide biosynthetic process"/>
    <property type="evidence" value="ECO:0007669"/>
    <property type="project" value="TreeGrafter"/>
</dbReference>